<name>A0ABQ8U489_9EUKA</name>
<proteinExistence type="predicted"/>
<comment type="caution">
    <text evidence="1">The sequence shown here is derived from an EMBL/GenBank/DDBJ whole genome shotgun (WGS) entry which is preliminary data.</text>
</comment>
<dbReference type="Proteomes" id="UP001141327">
    <property type="component" value="Unassembled WGS sequence"/>
</dbReference>
<protein>
    <submittedName>
        <fullName evidence="1">Uncharacterized protein</fullName>
    </submittedName>
</protein>
<organism evidence="1 2">
    <name type="scientific">Paratrimastix pyriformis</name>
    <dbReference type="NCBI Taxonomy" id="342808"/>
    <lineage>
        <taxon>Eukaryota</taxon>
        <taxon>Metamonada</taxon>
        <taxon>Preaxostyla</taxon>
        <taxon>Paratrimastigidae</taxon>
        <taxon>Paratrimastix</taxon>
    </lineage>
</organism>
<reference evidence="1" key="1">
    <citation type="journal article" date="2022" name="bioRxiv">
        <title>Genomics of Preaxostyla Flagellates Illuminates Evolutionary Transitions and the Path Towards Mitochondrial Loss.</title>
        <authorList>
            <person name="Novak L.V.F."/>
            <person name="Treitli S.C."/>
            <person name="Pyrih J."/>
            <person name="Halakuc P."/>
            <person name="Pipaliya S.V."/>
            <person name="Vacek V."/>
            <person name="Brzon O."/>
            <person name="Soukal P."/>
            <person name="Eme L."/>
            <person name="Dacks J.B."/>
            <person name="Karnkowska A."/>
            <person name="Elias M."/>
            <person name="Hampl V."/>
        </authorList>
    </citation>
    <scope>NUCLEOTIDE SEQUENCE</scope>
    <source>
        <strain evidence="1">RCP-MX</strain>
    </source>
</reference>
<gene>
    <name evidence="1" type="ORF">PAPYR_12383</name>
</gene>
<keyword evidence="2" id="KW-1185">Reference proteome</keyword>
<accession>A0ABQ8U489</accession>
<evidence type="ECO:0000313" key="2">
    <source>
        <dbReference type="Proteomes" id="UP001141327"/>
    </source>
</evidence>
<evidence type="ECO:0000313" key="1">
    <source>
        <dbReference type="EMBL" id="KAJ4453216.1"/>
    </source>
</evidence>
<dbReference type="EMBL" id="JAPMOS010000297">
    <property type="protein sequence ID" value="KAJ4453216.1"/>
    <property type="molecule type" value="Genomic_DNA"/>
</dbReference>
<sequence length="228" mass="25469">MCIAETSICRAEAMLADTRPSLKCSEDDLWTTRNQRHWASFANPTSPGGAPKPSTLDILGVYGGGSGQPGGSRVRFFVRLTRRGGAGGLVGSGTLSGKPLPGSRDLIPTCAMRRLRFAGRKQSSFRREIPCILVRFRAELRTRHSGGFVRLIAFDRFRNAGSFIADHSIPDVFSHYLVIFFYQKTTRVVSDSLRNTFSAYQCFRFYLNKIHLMLSSIHETTLRNTIDI</sequence>